<accession>G9ME03</accession>
<evidence type="ECO:0000256" key="1">
    <source>
        <dbReference type="SAM" id="Phobius"/>
    </source>
</evidence>
<feature type="transmembrane region" description="Helical" evidence="1">
    <location>
        <begin position="56"/>
        <end position="77"/>
    </location>
</feature>
<sequence>MTATLTAELAIYATLTIPNIYILSKHGRSGILGWAYLLAFCTLRIVGGVMDLSGSTTAGIISSVGLSPLLLAASGILQEARSYYCDPLEKKLEWTGVLLFHGIVTTGVAILATGASNLESSHIKPADVSTDASLVKAGIALLTLAWAIVAIVSVWALAHPAKFPKSKSSTAAGTKLLWSVLVSDIFSGVRVIYSLVALVTQDESLNPLTGALTIRVLLSLLPELISVLAFITAGILTRNAARDFSKTKKAAASSCGSLTFH</sequence>
<reference evidence="3 4" key="1">
    <citation type="journal article" date="2011" name="Genome Biol.">
        <title>Comparative genome sequence analysis underscores mycoparasitism as the ancestral life style of Trichoderma.</title>
        <authorList>
            <person name="Kubicek C.P."/>
            <person name="Herrera-Estrella A."/>
            <person name="Seidl-Seiboth V."/>
            <person name="Martinez D.A."/>
            <person name="Druzhinina I.S."/>
            <person name="Thon M."/>
            <person name="Zeilinger S."/>
            <person name="Casas-Flores S."/>
            <person name="Horwitz B.A."/>
            <person name="Mukherjee P.K."/>
            <person name="Mukherjee M."/>
            <person name="Kredics L."/>
            <person name="Alcaraz L.D."/>
            <person name="Aerts A."/>
            <person name="Antal Z."/>
            <person name="Atanasova L."/>
            <person name="Cervantes-Badillo M.G."/>
            <person name="Challacombe J."/>
            <person name="Chertkov O."/>
            <person name="McCluskey K."/>
            <person name="Coulpier F."/>
            <person name="Deshpande N."/>
            <person name="von Doehren H."/>
            <person name="Ebbole D.J."/>
            <person name="Esquivel-Naranjo E.U."/>
            <person name="Fekete E."/>
            <person name="Flipphi M."/>
            <person name="Glaser F."/>
            <person name="Gomez-Rodriguez E.Y."/>
            <person name="Gruber S."/>
            <person name="Han C."/>
            <person name="Henrissat B."/>
            <person name="Hermosa R."/>
            <person name="Hernandez-Onate M."/>
            <person name="Karaffa L."/>
            <person name="Kosti I."/>
            <person name="Le Crom S."/>
            <person name="Lindquist E."/>
            <person name="Lucas S."/>
            <person name="Luebeck M."/>
            <person name="Luebeck P.S."/>
            <person name="Margeot A."/>
            <person name="Metz B."/>
            <person name="Misra M."/>
            <person name="Nevalainen H."/>
            <person name="Omann M."/>
            <person name="Packer N."/>
            <person name="Perrone G."/>
            <person name="Uresti-Rivera E.E."/>
            <person name="Salamov A."/>
            <person name="Schmoll M."/>
            <person name="Seiboth B."/>
            <person name="Shapiro H."/>
            <person name="Sukno S."/>
            <person name="Tamayo-Ramos J.A."/>
            <person name="Tisch D."/>
            <person name="Wiest A."/>
            <person name="Wilkinson H.H."/>
            <person name="Zhang M."/>
            <person name="Coutinho P.M."/>
            <person name="Kenerley C.M."/>
            <person name="Monte E."/>
            <person name="Baker S.E."/>
            <person name="Grigoriev I.V."/>
        </authorList>
    </citation>
    <scope>NUCLEOTIDE SEQUENCE [LARGE SCALE GENOMIC DNA]</scope>
    <source>
        <strain evidence="4">Gv29-8 / FGSC 10586</strain>
    </source>
</reference>
<feature type="transmembrane region" description="Helical" evidence="1">
    <location>
        <begin position="98"/>
        <end position="118"/>
    </location>
</feature>
<protein>
    <recommendedName>
        <fullName evidence="2">DUF7702 domain-containing protein</fullName>
    </recommendedName>
</protein>
<feature type="transmembrane region" description="Helical" evidence="1">
    <location>
        <begin position="212"/>
        <end position="236"/>
    </location>
</feature>
<dbReference type="RefSeq" id="XP_013961505.1">
    <property type="nucleotide sequence ID" value="XM_014106030.1"/>
</dbReference>
<evidence type="ECO:0000313" key="4">
    <source>
        <dbReference type="Proteomes" id="UP000007115"/>
    </source>
</evidence>
<evidence type="ECO:0000259" key="2">
    <source>
        <dbReference type="Pfam" id="PF24800"/>
    </source>
</evidence>
<dbReference type="Pfam" id="PF24800">
    <property type="entry name" value="DUF7702"/>
    <property type="match status" value="1"/>
</dbReference>
<feature type="transmembrane region" description="Helical" evidence="1">
    <location>
        <begin position="31"/>
        <end position="50"/>
    </location>
</feature>
<dbReference type="GeneID" id="25789980"/>
<feature type="domain" description="DUF7702" evidence="2">
    <location>
        <begin position="7"/>
        <end position="238"/>
    </location>
</feature>
<dbReference type="HOGENOM" id="CLU_064985_3_0_1"/>
<dbReference type="OrthoDB" id="2560628at2759"/>
<dbReference type="VEuPathDB" id="FungiDB:TRIVIDRAFT_197156"/>
<dbReference type="PANTHER" id="PTHR42109">
    <property type="entry name" value="UNPLACED GENOMIC SCAFFOLD UM_SCAF_CONTIG_1.265, WHOLE GENOME SHOTGUN SEQUENCE"/>
    <property type="match status" value="1"/>
</dbReference>
<dbReference type="OMA" id="DKKMEWV"/>
<feature type="transmembrane region" description="Helical" evidence="1">
    <location>
        <begin position="178"/>
        <end position="200"/>
    </location>
</feature>
<feature type="transmembrane region" description="Helical" evidence="1">
    <location>
        <begin position="138"/>
        <end position="158"/>
    </location>
</feature>
<keyword evidence="1" id="KW-1133">Transmembrane helix</keyword>
<comment type="caution">
    <text evidence="3">The sequence shown here is derived from an EMBL/GenBank/DDBJ whole genome shotgun (WGS) entry which is preliminary data.</text>
</comment>
<keyword evidence="1" id="KW-0812">Transmembrane</keyword>
<dbReference type="Proteomes" id="UP000007115">
    <property type="component" value="Unassembled WGS sequence"/>
</dbReference>
<keyword evidence="1" id="KW-0472">Membrane</keyword>
<dbReference type="EMBL" id="ABDF02000001">
    <property type="protein sequence ID" value="EHK27299.1"/>
    <property type="molecule type" value="Genomic_DNA"/>
</dbReference>
<evidence type="ECO:0000313" key="3">
    <source>
        <dbReference type="EMBL" id="EHK27299.1"/>
    </source>
</evidence>
<organism evidence="3 4">
    <name type="scientific">Hypocrea virens (strain Gv29-8 / FGSC 10586)</name>
    <name type="common">Gliocladium virens</name>
    <name type="synonym">Trichoderma virens</name>
    <dbReference type="NCBI Taxonomy" id="413071"/>
    <lineage>
        <taxon>Eukaryota</taxon>
        <taxon>Fungi</taxon>
        <taxon>Dikarya</taxon>
        <taxon>Ascomycota</taxon>
        <taxon>Pezizomycotina</taxon>
        <taxon>Sordariomycetes</taxon>
        <taxon>Hypocreomycetidae</taxon>
        <taxon>Hypocreales</taxon>
        <taxon>Hypocreaceae</taxon>
        <taxon>Trichoderma</taxon>
    </lineage>
</organism>
<gene>
    <name evidence="3" type="ORF">TRIVIDRAFT_197156</name>
</gene>
<proteinExistence type="predicted"/>
<dbReference type="InParanoid" id="G9ME03"/>
<name>G9ME03_HYPVG</name>
<dbReference type="eggNOG" id="ENOG502SN6X">
    <property type="taxonomic scope" value="Eukaryota"/>
</dbReference>
<feature type="transmembrane region" description="Helical" evidence="1">
    <location>
        <begin position="6"/>
        <end position="24"/>
    </location>
</feature>
<dbReference type="AlphaFoldDB" id="G9ME03"/>
<dbReference type="InterPro" id="IPR056119">
    <property type="entry name" value="DUF7702"/>
</dbReference>
<keyword evidence="4" id="KW-1185">Reference proteome</keyword>
<dbReference type="PANTHER" id="PTHR42109:SF3">
    <property type="entry name" value="INTEGRAL MEMBRANE PROTEIN (AFU_ORTHOLOGUE AFUA_5G00100)"/>
    <property type="match status" value="1"/>
</dbReference>